<dbReference type="FunFam" id="3.40.50.10050:FF:000001">
    <property type="entry name" value="Translation initiation factor IF-2"/>
    <property type="match status" value="1"/>
</dbReference>
<dbReference type="InterPro" id="IPR000178">
    <property type="entry name" value="TF_IF2_bacterial-like"/>
</dbReference>
<dbReference type="CDD" id="cd03702">
    <property type="entry name" value="IF2_mtIF2_II"/>
    <property type="match status" value="1"/>
</dbReference>
<keyword evidence="5" id="KW-0342">GTP-binding</keyword>
<dbReference type="SUPFAM" id="SSF50447">
    <property type="entry name" value="Translation proteins"/>
    <property type="match status" value="2"/>
</dbReference>
<dbReference type="PROSITE" id="PS01176">
    <property type="entry name" value="IF2"/>
    <property type="match status" value="1"/>
</dbReference>
<comment type="similarity">
    <text evidence="1">Belongs to the TRAFAC class translation factor GTPase superfamily. Classic translation factor GTPase family. IF-2 subfamily.</text>
</comment>
<dbReference type="InterPro" id="IPR015760">
    <property type="entry name" value="TIF_IF2"/>
</dbReference>
<feature type="domain" description="Tr-type G" evidence="8">
    <location>
        <begin position="260"/>
        <end position="433"/>
    </location>
</feature>
<comment type="function">
    <text evidence="6">One of the essential components for the initiation of protein synthesis. Protects formylmethionyl-tRNA from spontaneous hydrolysis and promotes its binding to the 30S ribosomal subunits. Also involved in the hydrolysis of GTP during the formation of the 70S ribosomal complex.</text>
</comment>
<dbReference type="SUPFAM" id="SSF52156">
    <property type="entry name" value="Initiation factor IF2/eIF5b, domain 3"/>
    <property type="match status" value="1"/>
</dbReference>
<dbReference type="PRINTS" id="PR00315">
    <property type="entry name" value="ELONGATNFCT"/>
</dbReference>
<name>A0A1Z1MC18_POLUR</name>
<evidence type="ECO:0000313" key="9">
    <source>
        <dbReference type="EMBL" id="ARW63526.1"/>
    </source>
</evidence>
<keyword evidence="3" id="KW-0547">Nucleotide-binding</keyword>
<evidence type="ECO:0000256" key="2">
    <source>
        <dbReference type="ARBA" id="ARBA00022540"/>
    </source>
</evidence>
<dbReference type="GeneID" id="33356913"/>
<dbReference type="CDD" id="cd03692">
    <property type="entry name" value="mtIF2_IVc"/>
    <property type="match status" value="1"/>
</dbReference>
<dbReference type="NCBIfam" id="TIGR00487">
    <property type="entry name" value="IF-2"/>
    <property type="match status" value="1"/>
</dbReference>
<dbReference type="GO" id="GO:0005829">
    <property type="term" value="C:cytosol"/>
    <property type="evidence" value="ECO:0007669"/>
    <property type="project" value="TreeGrafter"/>
</dbReference>
<accession>A0A1Z1MC18</accession>
<dbReference type="SUPFAM" id="SSF52540">
    <property type="entry name" value="P-loop containing nucleoside triphosphate hydrolases"/>
    <property type="match status" value="1"/>
</dbReference>
<evidence type="ECO:0000256" key="7">
    <source>
        <dbReference type="ARBA" id="ARBA00044105"/>
    </source>
</evidence>
<evidence type="ECO:0000256" key="4">
    <source>
        <dbReference type="ARBA" id="ARBA00022917"/>
    </source>
</evidence>
<dbReference type="FunFam" id="2.40.30.10:FF:000008">
    <property type="entry name" value="Translation initiation factor IF-2"/>
    <property type="match status" value="1"/>
</dbReference>
<dbReference type="PROSITE" id="PS51722">
    <property type="entry name" value="G_TR_2"/>
    <property type="match status" value="1"/>
</dbReference>
<dbReference type="InterPro" id="IPR036925">
    <property type="entry name" value="TIF_IF2_dom3_sf"/>
</dbReference>
<evidence type="ECO:0000256" key="6">
    <source>
        <dbReference type="ARBA" id="ARBA00025162"/>
    </source>
</evidence>
<keyword evidence="4" id="KW-0648">Protein biosynthesis</keyword>
<organism evidence="9">
    <name type="scientific">Polysiphonia urceolata</name>
    <name type="common">Red alga</name>
    <name type="synonym">Conferva urceolata</name>
    <dbReference type="NCBI Taxonomy" id="173545"/>
    <lineage>
        <taxon>Eukaryota</taxon>
        <taxon>Rhodophyta</taxon>
        <taxon>Florideophyceae</taxon>
        <taxon>Rhodymeniophycidae</taxon>
        <taxon>Ceramiales</taxon>
        <taxon>Rhodomelaceae</taxon>
        <taxon>Polysiphonioideae</taxon>
        <taxon>Polysiphonia</taxon>
    </lineage>
</organism>
<gene>
    <name evidence="9" type="primary">infB</name>
</gene>
<dbReference type="Gene3D" id="2.40.30.10">
    <property type="entry name" value="Translation factors"/>
    <property type="match status" value="2"/>
</dbReference>
<dbReference type="PANTHER" id="PTHR43381:SF5">
    <property type="entry name" value="TR-TYPE G DOMAIN-CONTAINING PROTEIN"/>
    <property type="match status" value="1"/>
</dbReference>
<dbReference type="EMBL" id="MF101428">
    <property type="protein sequence ID" value="ARW63526.1"/>
    <property type="molecule type" value="Genomic_DNA"/>
</dbReference>
<sequence>MINIFSNSYYCLQSRIQSINNIVFCRYSEYEYDILTLNSPKLLGSRINSVSNSFDKANVGISPSNVVDGKNLSASKFDKKYKSTTHDQDVLKAKKYKSKLTKNRRSSSDDIRDVKILVSNSDDLLNNDSINKSDLKSRKVSSKSKKNKKLKFVESSNDSFKAITKGLDADQQVSTEKTIFLIKPLTVSELSFQLKVPAAEIITYLFLNRSISARINDLLDLDMVRTVSQHYGFSILKTSEKNNISDNLPKQFINSISTIQRPPLITILGHVDHGKTTLLDSILKTNLVNKENGGITQAISGYEITWKMDLKDYRLVFLDTPGHESFKSMRLRGAKVTDIVLLVIAVDDGLKPQTIEVINYISEMNLSCIVVFTKTDKLVGNTDSIKHSLSNYNLVPQEWGGKTPFVEVSARNGQNIDTLLSQICMMSETKKLLANSEDLASGMIIESYLDKKRGPIANVVVQNGTLKLGNAIISDHLIGKVKSLTNTSNDKINSSGPSSVVQVLGFTVVPQAGSFFRAFNTEVHAKAYIKESCTDYSNNKFNALIKSLNTRITSEININIKKLNLIIKADTQGSLEAILELLCSLSQSKVQINIVSANFGNISNADVELASATDALILAFNVSILSQISQFLKNANINFKIFNVIYDLFDYVKDKMLNLIEPEYDYVLTGSAVVKTVFKMNKGFVAGCLVNEGKLSKNSYIRVCRNGSCEYKGFITSLKHMKNDVDEVSVSTECGLMSDFELWQQSDIIEAYEVVTKRKTL</sequence>
<dbReference type="GO" id="GO:0005525">
    <property type="term" value="F:GTP binding"/>
    <property type="evidence" value="ECO:0007669"/>
    <property type="project" value="UniProtKB-KW"/>
</dbReference>
<protein>
    <recommendedName>
        <fullName evidence="7">Translation initiation factor IF-2, chloroplastic</fullName>
    </recommendedName>
</protein>
<geneLocation type="chloroplast" evidence="9"/>
<dbReference type="FunFam" id="3.40.50.300:FF:000019">
    <property type="entry name" value="Translation initiation factor IF-2"/>
    <property type="match status" value="1"/>
</dbReference>
<dbReference type="InterPro" id="IPR044145">
    <property type="entry name" value="IF2_II"/>
</dbReference>
<dbReference type="Gene3D" id="3.40.50.300">
    <property type="entry name" value="P-loop containing nucleotide triphosphate hydrolases"/>
    <property type="match status" value="1"/>
</dbReference>
<evidence type="ECO:0000256" key="5">
    <source>
        <dbReference type="ARBA" id="ARBA00023134"/>
    </source>
</evidence>
<dbReference type="AlphaFoldDB" id="A0A1Z1MC18"/>
<dbReference type="InterPro" id="IPR000795">
    <property type="entry name" value="T_Tr_GTP-bd_dom"/>
</dbReference>
<proteinExistence type="inferred from homology"/>
<dbReference type="Pfam" id="PF11987">
    <property type="entry name" value="IF-2"/>
    <property type="match status" value="1"/>
</dbReference>
<evidence type="ECO:0000256" key="1">
    <source>
        <dbReference type="ARBA" id="ARBA00007733"/>
    </source>
</evidence>
<keyword evidence="9" id="KW-0934">Plastid</keyword>
<dbReference type="PANTHER" id="PTHR43381">
    <property type="entry name" value="TRANSLATION INITIATION FACTOR IF-2-RELATED"/>
    <property type="match status" value="1"/>
</dbReference>
<dbReference type="Pfam" id="PF00009">
    <property type="entry name" value="GTP_EFTU"/>
    <property type="match status" value="1"/>
</dbReference>
<dbReference type="NCBIfam" id="TIGR00231">
    <property type="entry name" value="small_GTP"/>
    <property type="match status" value="1"/>
</dbReference>
<dbReference type="InterPro" id="IPR027417">
    <property type="entry name" value="P-loop_NTPase"/>
</dbReference>
<dbReference type="Pfam" id="PF22042">
    <property type="entry name" value="EF-G_D2"/>
    <property type="match status" value="1"/>
</dbReference>
<dbReference type="Gene3D" id="3.40.50.10050">
    <property type="entry name" value="Translation initiation factor IF- 2, domain 3"/>
    <property type="match status" value="1"/>
</dbReference>
<dbReference type="InterPro" id="IPR005225">
    <property type="entry name" value="Small_GTP-bd"/>
</dbReference>
<dbReference type="CDD" id="cd01887">
    <property type="entry name" value="IF2_eIF5B"/>
    <property type="match status" value="1"/>
</dbReference>
<keyword evidence="9" id="KW-0150">Chloroplast</keyword>
<dbReference type="InterPro" id="IPR053905">
    <property type="entry name" value="EF-G-like_DII"/>
</dbReference>
<dbReference type="GO" id="GO:0003743">
    <property type="term" value="F:translation initiation factor activity"/>
    <property type="evidence" value="ECO:0007669"/>
    <property type="project" value="UniProtKB-KW"/>
</dbReference>
<dbReference type="InterPro" id="IPR009000">
    <property type="entry name" value="Transl_B-barrel_sf"/>
</dbReference>
<evidence type="ECO:0000259" key="8">
    <source>
        <dbReference type="PROSITE" id="PS51722"/>
    </source>
</evidence>
<reference evidence="9" key="1">
    <citation type="journal article" date="2017" name="J. Phycol.">
        <title>Analysis of chloroplast genomes and a supermatrix inform reclassification of the Rhodomelaceae (Rhodophyta).</title>
        <authorList>
            <person name="Diaz-Tapia P."/>
            <person name="Maggs C.A."/>
            <person name="West J.A."/>
            <person name="Verbruggen H."/>
        </authorList>
    </citation>
    <scope>NUCLEOTIDE SEQUENCE</scope>
    <source>
        <strain evidence="9">PD550</strain>
    </source>
</reference>
<dbReference type="RefSeq" id="YP_009394964.1">
    <property type="nucleotide sequence ID" value="NC_035275.1"/>
</dbReference>
<dbReference type="InterPro" id="IPR023115">
    <property type="entry name" value="TIF_IF2_dom3"/>
</dbReference>
<evidence type="ECO:0000256" key="3">
    <source>
        <dbReference type="ARBA" id="ARBA00022741"/>
    </source>
</evidence>
<keyword evidence="2 9" id="KW-0396">Initiation factor</keyword>
<dbReference type="GO" id="GO:0003924">
    <property type="term" value="F:GTPase activity"/>
    <property type="evidence" value="ECO:0007669"/>
    <property type="project" value="InterPro"/>
</dbReference>